<keyword evidence="1" id="KW-1133">Transmembrane helix</keyword>
<dbReference type="PANTHER" id="PTHR11388:SF150">
    <property type="entry name" value="SOLUTE CARRIER ORGANIC ANION TRANSPORTER FAMILY MEMBER"/>
    <property type="match status" value="1"/>
</dbReference>
<proteinExistence type="predicted"/>
<accession>A0A1I7X7H5</accession>
<evidence type="ECO:0000313" key="3">
    <source>
        <dbReference type="WBParaSite" id="Hba_13525"/>
    </source>
</evidence>
<name>A0A1I7X7H5_HETBA</name>
<dbReference type="Proteomes" id="UP000095283">
    <property type="component" value="Unplaced"/>
</dbReference>
<dbReference type="GO" id="GO:0043252">
    <property type="term" value="P:sodium-independent organic anion transport"/>
    <property type="evidence" value="ECO:0007669"/>
    <property type="project" value="TreeGrafter"/>
</dbReference>
<dbReference type="PANTHER" id="PTHR11388">
    <property type="entry name" value="ORGANIC ANION TRANSPORTER"/>
    <property type="match status" value="1"/>
</dbReference>
<reference evidence="3" key="1">
    <citation type="submission" date="2016-11" db="UniProtKB">
        <authorList>
            <consortium name="WormBaseParasite"/>
        </authorList>
    </citation>
    <scope>IDENTIFICATION</scope>
</reference>
<evidence type="ECO:0000256" key="1">
    <source>
        <dbReference type="SAM" id="Phobius"/>
    </source>
</evidence>
<dbReference type="AlphaFoldDB" id="A0A1I7X7H5"/>
<dbReference type="WBParaSite" id="Hba_13525">
    <property type="protein sequence ID" value="Hba_13525"/>
    <property type="gene ID" value="Hba_13525"/>
</dbReference>
<keyword evidence="1" id="KW-0812">Transmembrane</keyword>
<feature type="transmembrane region" description="Helical" evidence="1">
    <location>
        <begin position="43"/>
        <end position="62"/>
    </location>
</feature>
<sequence>MNEDEEMIEILLASTGVVGFAAGMIIGSVALKKFRLQGRKAAGWVAACSLVAALLSFANGAVGCKSVIGHIGDQAIANNFTFPSCRPDCVCQDMPFYPVCNTKYAINAISLKFKNSAFISTFFLNQKLRDWCSQSVNASVPPEHRSISLGFNGFLVSLFGK</sequence>
<dbReference type="GO" id="GO:0016323">
    <property type="term" value="C:basolateral plasma membrane"/>
    <property type="evidence" value="ECO:0007669"/>
    <property type="project" value="TreeGrafter"/>
</dbReference>
<keyword evidence="2" id="KW-1185">Reference proteome</keyword>
<feature type="transmembrane region" description="Helical" evidence="1">
    <location>
        <begin position="12"/>
        <end position="31"/>
    </location>
</feature>
<dbReference type="Pfam" id="PF03137">
    <property type="entry name" value="OATP"/>
    <property type="match status" value="1"/>
</dbReference>
<protein>
    <submittedName>
        <fullName evidence="3">Kazal-like domain-containing protein</fullName>
    </submittedName>
</protein>
<dbReference type="GO" id="GO:0015347">
    <property type="term" value="F:sodium-independent organic anion transmembrane transporter activity"/>
    <property type="evidence" value="ECO:0007669"/>
    <property type="project" value="TreeGrafter"/>
</dbReference>
<evidence type="ECO:0000313" key="2">
    <source>
        <dbReference type="Proteomes" id="UP000095283"/>
    </source>
</evidence>
<keyword evidence="1" id="KW-0472">Membrane</keyword>
<organism evidence="2 3">
    <name type="scientific">Heterorhabditis bacteriophora</name>
    <name type="common">Entomopathogenic nematode worm</name>
    <dbReference type="NCBI Taxonomy" id="37862"/>
    <lineage>
        <taxon>Eukaryota</taxon>
        <taxon>Metazoa</taxon>
        <taxon>Ecdysozoa</taxon>
        <taxon>Nematoda</taxon>
        <taxon>Chromadorea</taxon>
        <taxon>Rhabditida</taxon>
        <taxon>Rhabditina</taxon>
        <taxon>Rhabditomorpha</taxon>
        <taxon>Strongyloidea</taxon>
        <taxon>Heterorhabditidae</taxon>
        <taxon>Heterorhabditis</taxon>
    </lineage>
</organism>
<dbReference type="InterPro" id="IPR004156">
    <property type="entry name" value="OATP"/>
</dbReference>